<dbReference type="GO" id="GO:0000779">
    <property type="term" value="C:condensed chromosome, centromeric region"/>
    <property type="evidence" value="ECO:0007669"/>
    <property type="project" value="TreeGrafter"/>
</dbReference>
<dbReference type="GO" id="GO:0042393">
    <property type="term" value="F:histone binding"/>
    <property type="evidence" value="ECO:0007669"/>
    <property type="project" value="TreeGrafter"/>
</dbReference>
<dbReference type="GO" id="GO:0005634">
    <property type="term" value="C:nucleus"/>
    <property type="evidence" value="ECO:0007669"/>
    <property type="project" value="UniProtKB-SubCell"/>
</dbReference>
<gene>
    <name evidence="9" type="ORF">CTEN210_14908</name>
</gene>
<evidence type="ECO:0000256" key="2">
    <source>
        <dbReference type="ARBA" id="ARBA00022618"/>
    </source>
</evidence>
<keyword evidence="5" id="KW-0539">Nucleus</keyword>
<dbReference type="PANTHER" id="PTHR14222">
    <property type="entry name" value="CONDENSIN"/>
    <property type="match status" value="1"/>
</dbReference>
<accession>A0AAD3D6M3</accession>
<dbReference type="InterPro" id="IPR016024">
    <property type="entry name" value="ARM-type_fold"/>
</dbReference>
<reference evidence="9 10" key="1">
    <citation type="journal article" date="2021" name="Sci. Rep.">
        <title>The genome of the diatom Chaetoceros tenuissimus carries an ancient integrated fragment of an extant virus.</title>
        <authorList>
            <person name="Hongo Y."/>
            <person name="Kimura K."/>
            <person name="Takaki Y."/>
            <person name="Yoshida Y."/>
            <person name="Baba S."/>
            <person name="Kobayashi G."/>
            <person name="Nagasaki K."/>
            <person name="Hano T."/>
            <person name="Tomaru Y."/>
        </authorList>
    </citation>
    <scope>NUCLEOTIDE SEQUENCE [LARGE SCALE GENOMIC DNA]</scope>
    <source>
        <strain evidence="9 10">NIES-3715</strain>
    </source>
</reference>
<proteinExistence type="predicted"/>
<name>A0AAD3D6M3_9STRA</name>
<feature type="compositionally biased region" description="Polar residues" evidence="7">
    <location>
        <begin position="316"/>
        <end position="341"/>
    </location>
</feature>
<evidence type="ECO:0000313" key="10">
    <source>
        <dbReference type="Proteomes" id="UP001054902"/>
    </source>
</evidence>
<sequence length="1409" mass="156644">MNESKIQQFQSCCQELIDTQSIDPFILTFFETTSASHQRHSNLIPSSISTDLKETLSELIQDREEDEDNSIPASAILASTFYFSSCSLKGSYASNWIDISILRKIEALIRRWGDSQKQDGVKRFKRDYTVEMQLFSSLLEIANSTEFWNMNKDARDALIDTLVASLAFMSCLNLDPTLLQNIMDAWIENWKQRCVWLVEQEELAEEEVDGQDDHLLASSSTSHKTGHANMIAFKEMMITLLRASFPIIAHQVDLPNGYRGKVAADKTISSFLQGFMESIKHVLPTVAMNVNKSVLQEQQEATRDGDIVTPTKYEANKNSTNTTTPSVKFASSTAMTPSAKYSNKKTPKSHRKSIGGIMIAPPSLKKQAMTPRSKRKSLGASTPTNSSNGAALCGKYKGTNMISSTMIGFLQKLSTVKGMERAEFRSRIADFILKIILLLQSPFQHVYIKFVQQLSKSKLSLHRMFAVEMISLFLMEDSLWNYDLEVEEKVLMECLSGRIQDRAPAVRTRAICALSSLIQCANQAKQNQESARLVDTMVLFQSTLLKSLRIRTSMDDKATVRRAAIMALSDLLLFNRDTLHNDDIHVLCQMCSDASIAVRKSAVDAIVALYHLMVEAEYQPKDAMNVSGKESNHASLEALEVAWVDSVLPLVYDTENACATKVLDSFLEIIIDPIVESAGDGVVTLDEDESFAVRYASSWRILARINTVSSSAGSSKGGKSALMTVLKKSFEVMQVADQKSTCVALFRDINANIVGELENAFSQDTDGILSNRLVGSWCLLEGITSLSSLQKQGDKNASLNIERELKRSAIGTQFLVDCWDCVSQWFNISAAAGKKNPRYLSTAKSCLRVMSTFAPLMTEEEATKLFQSLKGSLQDMKMSIDLIGTTINALVMVTQRLSENDGNAVQNACEDWIVDVMKSCEQTLDVFVKPNGYLPTELGRSIHTIGECMMVGFSPSESSIISKSKKSNNSGDTSSSNLIKGLRFKPSKRLCHLLESLLLPTLPRDDNSPEVEVPSDIRAHAFVSYGKMCLRDEALARNSINIFARELRETGSTSDPAVKSNALLVLGDFCVRYTHHVDKFLPLMASCLQPIAKTLETDSSEKIVRHHALLILSNLILQDYIKWKGSLFYRFLAATVDEDQSISNLARLMLCGPLLAKRSNLFYNNFVDSLFVLNGCTAHPLYTNKDKKSAESQAFTVDALDAVTIHSSVNRTRIYNMLLDHMSDEEKIGVTARLSKEILSAATDLTGELSAVAKQSLEVARVGGAYSVLFDCFNVLTSPKMHIGRAGPLSGENDLDTSLTATESNDKAPSNITKALLSKISRKHLIESVLPILINLKSIFEKNRSPLLKNLMQYLVCIFRQFNKEVTETLVSDQTLLKEIEYDTKQFEKFEKKRGASQLEETQVEVAVL</sequence>
<feature type="compositionally biased region" description="Polar residues" evidence="7">
    <location>
        <begin position="379"/>
        <end position="389"/>
    </location>
</feature>
<keyword evidence="2" id="KW-0132">Cell division</keyword>
<evidence type="ECO:0000256" key="3">
    <source>
        <dbReference type="ARBA" id="ARBA00022776"/>
    </source>
</evidence>
<dbReference type="GO" id="GO:0051301">
    <property type="term" value="P:cell division"/>
    <property type="evidence" value="ECO:0007669"/>
    <property type="project" value="UniProtKB-KW"/>
</dbReference>
<dbReference type="PANTHER" id="PTHR14222:SF1">
    <property type="entry name" value="CONDENSIN-2 COMPLEX SUBUNIT D3"/>
    <property type="match status" value="1"/>
</dbReference>
<dbReference type="GO" id="GO:0010032">
    <property type="term" value="P:meiotic chromosome condensation"/>
    <property type="evidence" value="ECO:0007669"/>
    <property type="project" value="TreeGrafter"/>
</dbReference>
<dbReference type="Gene3D" id="1.25.10.10">
    <property type="entry name" value="Leucine-rich Repeat Variant"/>
    <property type="match status" value="1"/>
</dbReference>
<dbReference type="Proteomes" id="UP001054902">
    <property type="component" value="Unassembled WGS sequence"/>
</dbReference>
<evidence type="ECO:0000256" key="1">
    <source>
        <dbReference type="ARBA" id="ARBA00004123"/>
    </source>
</evidence>
<evidence type="ECO:0000256" key="7">
    <source>
        <dbReference type="SAM" id="MobiDB-lite"/>
    </source>
</evidence>
<dbReference type="EMBL" id="BLLK01000062">
    <property type="protein sequence ID" value="GFH58432.1"/>
    <property type="molecule type" value="Genomic_DNA"/>
</dbReference>
<keyword evidence="3" id="KW-0498">Mitosis</keyword>
<organism evidence="9 10">
    <name type="scientific">Chaetoceros tenuissimus</name>
    <dbReference type="NCBI Taxonomy" id="426638"/>
    <lineage>
        <taxon>Eukaryota</taxon>
        <taxon>Sar</taxon>
        <taxon>Stramenopiles</taxon>
        <taxon>Ochrophyta</taxon>
        <taxon>Bacillariophyta</taxon>
        <taxon>Coscinodiscophyceae</taxon>
        <taxon>Chaetocerotophycidae</taxon>
        <taxon>Chaetocerotales</taxon>
        <taxon>Chaetocerotaceae</taxon>
        <taxon>Chaetoceros</taxon>
    </lineage>
</organism>
<dbReference type="SUPFAM" id="SSF48371">
    <property type="entry name" value="ARM repeat"/>
    <property type="match status" value="2"/>
</dbReference>
<evidence type="ECO:0000259" key="8">
    <source>
        <dbReference type="Pfam" id="PF12717"/>
    </source>
</evidence>
<dbReference type="InterPro" id="IPR026971">
    <property type="entry name" value="CND1/NCAPD3"/>
</dbReference>
<feature type="compositionally biased region" description="Basic residues" evidence="7">
    <location>
        <begin position="342"/>
        <end position="353"/>
    </location>
</feature>
<keyword evidence="10" id="KW-1185">Reference proteome</keyword>
<dbReference type="GO" id="GO:0007076">
    <property type="term" value="P:mitotic chromosome condensation"/>
    <property type="evidence" value="ECO:0007669"/>
    <property type="project" value="InterPro"/>
</dbReference>
<feature type="domain" description="Condensin complex subunit 1 C-terminal" evidence="8">
    <location>
        <begin position="1058"/>
        <end position="1225"/>
    </location>
</feature>
<evidence type="ECO:0000256" key="5">
    <source>
        <dbReference type="ARBA" id="ARBA00023242"/>
    </source>
</evidence>
<evidence type="ECO:0000256" key="4">
    <source>
        <dbReference type="ARBA" id="ARBA00023067"/>
    </source>
</evidence>
<evidence type="ECO:0000256" key="6">
    <source>
        <dbReference type="ARBA" id="ARBA00023306"/>
    </source>
</evidence>
<comment type="caution">
    <text evidence="9">The sequence shown here is derived from an EMBL/GenBank/DDBJ whole genome shotgun (WGS) entry which is preliminary data.</text>
</comment>
<evidence type="ECO:0000313" key="9">
    <source>
        <dbReference type="EMBL" id="GFH58432.1"/>
    </source>
</evidence>
<protein>
    <recommendedName>
        <fullName evidence="8">Condensin complex subunit 1 C-terminal domain-containing protein</fullName>
    </recommendedName>
</protein>
<dbReference type="Pfam" id="PF12717">
    <property type="entry name" value="Cnd1"/>
    <property type="match status" value="1"/>
</dbReference>
<comment type="subcellular location">
    <subcellularLocation>
        <location evidence="1">Nucleus</location>
    </subcellularLocation>
</comment>
<dbReference type="InterPro" id="IPR011989">
    <property type="entry name" value="ARM-like"/>
</dbReference>
<feature type="region of interest" description="Disordered" evidence="7">
    <location>
        <begin position="312"/>
        <end position="390"/>
    </location>
</feature>
<keyword evidence="4" id="KW-0226">DNA condensation</keyword>
<dbReference type="InterPro" id="IPR032682">
    <property type="entry name" value="Cnd1_C"/>
</dbReference>
<dbReference type="GO" id="GO:0000796">
    <property type="term" value="C:condensin complex"/>
    <property type="evidence" value="ECO:0007669"/>
    <property type="project" value="TreeGrafter"/>
</dbReference>
<keyword evidence="6" id="KW-0131">Cell cycle</keyword>